<evidence type="ECO:0000313" key="1">
    <source>
        <dbReference type="EMBL" id="EPF72585.1"/>
    </source>
</evidence>
<gene>
    <name evidence="1" type="ORF">F957_03721</name>
</gene>
<proteinExistence type="predicted"/>
<keyword evidence="2" id="KW-1185">Reference proteome</keyword>
<comment type="caution">
    <text evidence="1">The sequence shown here is derived from an EMBL/GenBank/DDBJ whole genome shotgun (WGS) entry which is preliminary data.</text>
</comment>
<dbReference type="Proteomes" id="UP000014523">
    <property type="component" value="Unassembled WGS sequence"/>
</dbReference>
<sequence length="327" mass="37361">MSNQKVVIDADQTELEALLNSSAPLDAGVMDDRHASALDSIDTEELSNWAARDAELDDLGSDVSTEIIYRAKLLDDAYPFKIEDGSLKIKESSINLFYIFCLILSQSKLKAQKGEAAYNQMMARFFERSTLGIIRCSLGHLSSGHHFGFPRDNGSNIKQAINSLPKDLNISKEWKYNPIDYVENEVSNQKDLGIDQIIWIKRPDNRTFSHLFFLGQCACGDDYINKFNDIDINKLNQYFRPFTHTQPVKMMSIPFILTDDDFQKVSNRAGWLFDRISLAGIYNKHPELNKDYDEKLIELICNSTPYGERFKKSSLYKKLAPVEKSEI</sequence>
<protein>
    <submittedName>
        <fullName evidence="1">Uncharacterized protein</fullName>
    </submittedName>
</protein>
<organism evidence="1 2">
    <name type="scientific">Acinetobacter gyllenbergii CIP 110306 = MTCC 11365</name>
    <dbReference type="NCBI Taxonomy" id="1217657"/>
    <lineage>
        <taxon>Bacteria</taxon>
        <taxon>Pseudomonadati</taxon>
        <taxon>Pseudomonadota</taxon>
        <taxon>Gammaproteobacteria</taxon>
        <taxon>Moraxellales</taxon>
        <taxon>Moraxellaceae</taxon>
        <taxon>Acinetobacter</taxon>
    </lineage>
</organism>
<dbReference type="AlphaFoldDB" id="A0A829HEH1"/>
<evidence type="ECO:0000313" key="2">
    <source>
        <dbReference type="Proteomes" id="UP000014523"/>
    </source>
</evidence>
<dbReference type="EMBL" id="ATGG01000049">
    <property type="protein sequence ID" value="EPF72585.1"/>
    <property type="molecule type" value="Genomic_DNA"/>
</dbReference>
<dbReference type="RefSeq" id="WP_016543017.1">
    <property type="nucleotide sequence ID" value="NZ_ASQH01000024.1"/>
</dbReference>
<accession>A0A829HEH1</accession>
<reference evidence="1 2" key="1">
    <citation type="submission" date="2013-06" db="EMBL/GenBank/DDBJ databases">
        <title>The Genome Sequence of Acinetobacter gyllenbergii CIP 110306.</title>
        <authorList>
            <consortium name="The Broad Institute Genome Sequencing Platform"/>
            <consortium name="The Broad Institute Genome Sequencing Center for Infectious Disease"/>
            <person name="Cerqueira G."/>
            <person name="Feldgarden M."/>
            <person name="Courvalin P."/>
            <person name="Perichon B."/>
            <person name="Grillot-Courvalin C."/>
            <person name="Clermont D."/>
            <person name="Rocha E."/>
            <person name="Yoon E.-J."/>
            <person name="Nemec A."/>
            <person name="Young S.K."/>
            <person name="Zeng Q."/>
            <person name="Gargeya S."/>
            <person name="Fitzgerald M."/>
            <person name="Abouelleil A."/>
            <person name="Alvarado L."/>
            <person name="Berlin A.M."/>
            <person name="Chapman S.B."/>
            <person name="Dewar J."/>
            <person name="Goldberg J."/>
            <person name="Griggs A."/>
            <person name="Gujja S."/>
            <person name="Hansen M."/>
            <person name="Howarth C."/>
            <person name="Imamovic A."/>
            <person name="Larimer J."/>
            <person name="McCowan C."/>
            <person name="Murphy C."/>
            <person name="Pearson M."/>
            <person name="Priest M."/>
            <person name="Roberts A."/>
            <person name="Saif S."/>
            <person name="Shea T."/>
            <person name="Sykes S."/>
            <person name="Wortman J."/>
            <person name="Nusbaum C."/>
            <person name="Birren B."/>
        </authorList>
    </citation>
    <scope>NUCLEOTIDE SEQUENCE [LARGE SCALE GENOMIC DNA]</scope>
    <source>
        <strain evidence="1 2">CIP 110306</strain>
    </source>
</reference>
<name>A0A829HEH1_9GAMM</name>